<dbReference type="Gene3D" id="1.10.357.10">
    <property type="entry name" value="Tetracycline Repressor, domain 2"/>
    <property type="match status" value="1"/>
</dbReference>
<comment type="caution">
    <text evidence="6">The sequence shown here is derived from an EMBL/GenBank/DDBJ whole genome shotgun (WGS) entry which is preliminary data.</text>
</comment>
<dbReference type="PRINTS" id="PR00455">
    <property type="entry name" value="HTHTETR"/>
</dbReference>
<name>A0ABV7D7N0_9PROT</name>
<proteinExistence type="predicted"/>
<keyword evidence="7" id="KW-1185">Reference proteome</keyword>
<dbReference type="InterPro" id="IPR050109">
    <property type="entry name" value="HTH-type_TetR-like_transc_reg"/>
</dbReference>
<evidence type="ECO:0000256" key="3">
    <source>
        <dbReference type="ARBA" id="ARBA00023163"/>
    </source>
</evidence>
<keyword evidence="2 4" id="KW-0238">DNA-binding</keyword>
<dbReference type="RefSeq" id="WP_194213361.1">
    <property type="nucleotide sequence ID" value="NZ_CP061205.1"/>
</dbReference>
<evidence type="ECO:0000313" key="6">
    <source>
        <dbReference type="EMBL" id="MFC3052987.1"/>
    </source>
</evidence>
<keyword evidence="3" id="KW-0804">Transcription</keyword>
<organism evidence="6 7">
    <name type="scientific">Kordiimonas pumila</name>
    <dbReference type="NCBI Taxonomy" id="2161677"/>
    <lineage>
        <taxon>Bacteria</taxon>
        <taxon>Pseudomonadati</taxon>
        <taxon>Pseudomonadota</taxon>
        <taxon>Alphaproteobacteria</taxon>
        <taxon>Kordiimonadales</taxon>
        <taxon>Kordiimonadaceae</taxon>
        <taxon>Kordiimonas</taxon>
    </lineage>
</organism>
<dbReference type="SUPFAM" id="SSF46689">
    <property type="entry name" value="Homeodomain-like"/>
    <property type="match status" value="1"/>
</dbReference>
<evidence type="ECO:0000256" key="2">
    <source>
        <dbReference type="ARBA" id="ARBA00023125"/>
    </source>
</evidence>
<protein>
    <submittedName>
        <fullName evidence="6">TetR/AcrR family transcriptional regulator</fullName>
    </submittedName>
</protein>
<dbReference type="PANTHER" id="PTHR30055:SF234">
    <property type="entry name" value="HTH-TYPE TRANSCRIPTIONAL REGULATOR BETI"/>
    <property type="match status" value="1"/>
</dbReference>
<dbReference type="InterPro" id="IPR009057">
    <property type="entry name" value="Homeodomain-like_sf"/>
</dbReference>
<dbReference type="Pfam" id="PF00440">
    <property type="entry name" value="TetR_N"/>
    <property type="match status" value="1"/>
</dbReference>
<dbReference type="PANTHER" id="PTHR30055">
    <property type="entry name" value="HTH-TYPE TRANSCRIPTIONAL REGULATOR RUTR"/>
    <property type="match status" value="1"/>
</dbReference>
<evidence type="ECO:0000256" key="4">
    <source>
        <dbReference type="PROSITE-ProRule" id="PRU00335"/>
    </source>
</evidence>
<accession>A0ABV7D7N0</accession>
<feature type="DNA-binding region" description="H-T-H motif" evidence="4">
    <location>
        <begin position="35"/>
        <end position="54"/>
    </location>
</feature>
<dbReference type="Proteomes" id="UP001595444">
    <property type="component" value="Unassembled WGS sequence"/>
</dbReference>
<keyword evidence="1" id="KW-0805">Transcription regulation</keyword>
<evidence type="ECO:0000313" key="7">
    <source>
        <dbReference type="Proteomes" id="UP001595444"/>
    </source>
</evidence>
<dbReference type="InterPro" id="IPR001647">
    <property type="entry name" value="HTH_TetR"/>
</dbReference>
<evidence type="ECO:0000259" key="5">
    <source>
        <dbReference type="PROSITE" id="PS50977"/>
    </source>
</evidence>
<dbReference type="EMBL" id="JBHRSL010000010">
    <property type="protein sequence ID" value="MFC3052987.1"/>
    <property type="molecule type" value="Genomic_DNA"/>
</dbReference>
<feature type="domain" description="HTH tetR-type" evidence="5">
    <location>
        <begin position="12"/>
        <end position="72"/>
    </location>
</feature>
<reference evidence="7" key="1">
    <citation type="journal article" date="2019" name="Int. J. Syst. Evol. Microbiol.">
        <title>The Global Catalogue of Microorganisms (GCM) 10K type strain sequencing project: providing services to taxonomists for standard genome sequencing and annotation.</title>
        <authorList>
            <consortium name="The Broad Institute Genomics Platform"/>
            <consortium name="The Broad Institute Genome Sequencing Center for Infectious Disease"/>
            <person name="Wu L."/>
            <person name="Ma J."/>
        </authorList>
    </citation>
    <scope>NUCLEOTIDE SEQUENCE [LARGE SCALE GENOMIC DNA]</scope>
    <source>
        <strain evidence="7">KCTC 62164</strain>
    </source>
</reference>
<evidence type="ECO:0000256" key="1">
    <source>
        <dbReference type="ARBA" id="ARBA00023015"/>
    </source>
</evidence>
<dbReference type="PROSITE" id="PS50977">
    <property type="entry name" value="HTH_TETR_2"/>
    <property type="match status" value="1"/>
</dbReference>
<gene>
    <name evidence="6" type="ORF">ACFOKA_13810</name>
</gene>
<sequence length="196" mass="22029">MSGQRRTRLSPEARKKQLLVVAIDLFAEKGIGEAKHADIARRSGMSTASTFVYFPTRDALLLDVSDEVSRYFLALFDGVQPEKGGAAAILRELAGRMLHAEDEHPNYVRVLLGFSTRFDKQLRDRYLAFQGELLTKVSEIIWAHSGLPRQDNRDDARILLSASQALAQMKLDGEPDEKLKRFIDHTIDVVLAFSSK</sequence>